<gene>
    <name evidence="2" type="ORF">DET54_107290</name>
</gene>
<comment type="caution">
    <text evidence="2">The sequence shown here is derived from an EMBL/GenBank/DDBJ whole genome shotgun (WGS) entry which is preliminary data.</text>
</comment>
<keyword evidence="3" id="KW-1185">Reference proteome</keyword>
<dbReference type="Pfam" id="PF07791">
    <property type="entry name" value="Imm11"/>
    <property type="match status" value="1"/>
</dbReference>
<dbReference type="RefSeq" id="WP_143067083.1">
    <property type="nucleotide sequence ID" value="NZ_QLLI01000007.1"/>
</dbReference>
<dbReference type="Proteomes" id="UP000248827">
    <property type="component" value="Unassembled WGS sequence"/>
</dbReference>
<evidence type="ECO:0000313" key="3">
    <source>
        <dbReference type="Proteomes" id="UP000248827"/>
    </source>
</evidence>
<name>A0ABX9BJM6_9BACL</name>
<evidence type="ECO:0000259" key="1">
    <source>
        <dbReference type="Pfam" id="PF07791"/>
    </source>
</evidence>
<dbReference type="InterPro" id="IPR012433">
    <property type="entry name" value="Imm11"/>
</dbReference>
<feature type="domain" description="Immunity MXAN-0049 protein" evidence="1">
    <location>
        <begin position="24"/>
        <end position="162"/>
    </location>
</feature>
<sequence length="165" mass="18935">MVPRFYELTEDHRILNPFRPPILQTSFDELPISSVMMIERRLNEEPTDWISRPSYFVSDRMKRLMELVDEAMLFKSVTFIDQGSGEQLSYWASHIPAVLASSDHSLFYPNGSIQQLVLQGEAVKDQRIFTLEGVRGSGVIVRLDVAESMLRRGLSGFVLRKVDLE</sequence>
<proteinExistence type="predicted"/>
<evidence type="ECO:0000313" key="2">
    <source>
        <dbReference type="EMBL" id="RAI94751.1"/>
    </source>
</evidence>
<reference evidence="2 3" key="1">
    <citation type="submission" date="2018-06" db="EMBL/GenBank/DDBJ databases">
        <title>Freshwater and sediment microbial communities from various areas in North America, analyzing microbe dynamics in response to fracking.</title>
        <authorList>
            <person name="Lamendella R."/>
        </authorList>
    </citation>
    <scope>NUCLEOTIDE SEQUENCE [LARGE SCALE GENOMIC DNA]</scope>
    <source>
        <strain evidence="2 3">NG-13</strain>
    </source>
</reference>
<accession>A0ABX9BJM6</accession>
<protein>
    <recommendedName>
        <fullName evidence="1">Immunity MXAN-0049 protein domain-containing protein</fullName>
    </recommendedName>
</protein>
<dbReference type="EMBL" id="QLLI01000007">
    <property type="protein sequence ID" value="RAI94751.1"/>
    <property type="molecule type" value="Genomic_DNA"/>
</dbReference>
<organism evidence="2 3">
    <name type="scientific">Paenibacillus pabuli</name>
    <dbReference type="NCBI Taxonomy" id="1472"/>
    <lineage>
        <taxon>Bacteria</taxon>
        <taxon>Bacillati</taxon>
        <taxon>Bacillota</taxon>
        <taxon>Bacilli</taxon>
        <taxon>Bacillales</taxon>
        <taxon>Paenibacillaceae</taxon>
        <taxon>Paenibacillus</taxon>
    </lineage>
</organism>